<evidence type="ECO:0000256" key="2">
    <source>
        <dbReference type="ARBA" id="ARBA00022980"/>
    </source>
</evidence>
<dbReference type="PRINTS" id="PR00681">
    <property type="entry name" value="RIBOSOMALS1"/>
</dbReference>
<comment type="caution">
    <text evidence="5">The sequence shown here is derived from an EMBL/GenBank/DDBJ whole genome shotgun (WGS) entry which is preliminary data.</text>
</comment>
<dbReference type="GO" id="GO:0005840">
    <property type="term" value="C:ribosome"/>
    <property type="evidence" value="ECO:0007669"/>
    <property type="project" value="UniProtKB-KW"/>
</dbReference>
<gene>
    <name evidence="5" type="ORF">J2Z44_003690</name>
</gene>
<dbReference type="SUPFAM" id="SSF50249">
    <property type="entry name" value="Nucleic acid-binding proteins"/>
    <property type="match status" value="4"/>
</dbReference>
<dbReference type="CDD" id="cd04465">
    <property type="entry name" value="S1_RPS1_repeat_ec2_hs2"/>
    <property type="match status" value="1"/>
</dbReference>
<evidence type="ECO:0000259" key="4">
    <source>
        <dbReference type="PROSITE" id="PS50126"/>
    </source>
</evidence>
<evidence type="ECO:0000256" key="1">
    <source>
        <dbReference type="ARBA" id="ARBA00006767"/>
    </source>
</evidence>
<dbReference type="InterPro" id="IPR003029">
    <property type="entry name" value="S1_domain"/>
</dbReference>
<feature type="domain" description="S1 motif" evidence="4">
    <location>
        <begin position="114"/>
        <end position="180"/>
    </location>
</feature>
<dbReference type="InterPro" id="IPR050437">
    <property type="entry name" value="Ribos_protein_bS1-like"/>
</dbReference>
<protein>
    <submittedName>
        <fullName evidence="5">Small subunit ribosomal protein S1</fullName>
    </submittedName>
</protein>
<feature type="domain" description="S1 motif" evidence="4">
    <location>
        <begin position="201"/>
        <end position="269"/>
    </location>
</feature>
<name>A0ABS4K7S6_9CLOT</name>
<dbReference type="PROSITE" id="PS50126">
    <property type="entry name" value="S1"/>
    <property type="match status" value="4"/>
</dbReference>
<reference evidence="5 6" key="1">
    <citation type="submission" date="2021-03" db="EMBL/GenBank/DDBJ databases">
        <title>Genomic Encyclopedia of Type Strains, Phase IV (KMG-IV): sequencing the most valuable type-strain genomes for metagenomic binning, comparative biology and taxonomic classification.</title>
        <authorList>
            <person name="Goeker M."/>
        </authorList>
    </citation>
    <scope>NUCLEOTIDE SEQUENCE [LARGE SCALE GENOMIC DNA]</scope>
    <source>
        <strain evidence="5 6">DSM 28650</strain>
    </source>
</reference>
<dbReference type="PANTHER" id="PTHR10724:SF7">
    <property type="entry name" value="SMALL RIBOSOMAL SUBUNIT PROTEIN BS1C"/>
    <property type="match status" value="1"/>
</dbReference>
<dbReference type="NCBIfam" id="NF005208">
    <property type="entry name" value="PRK06676.1"/>
    <property type="match status" value="1"/>
</dbReference>
<evidence type="ECO:0000256" key="3">
    <source>
        <dbReference type="ARBA" id="ARBA00023274"/>
    </source>
</evidence>
<feature type="domain" description="S1 motif" evidence="4">
    <location>
        <begin position="27"/>
        <end position="96"/>
    </location>
</feature>
<evidence type="ECO:0000313" key="6">
    <source>
        <dbReference type="Proteomes" id="UP001519308"/>
    </source>
</evidence>
<comment type="similarity">
    <text evidence="1">Belongs to the bacterial ribosomal protein bS1 family.</text>
</comment>
<dbReference type="RefSeq" id="WP_021282499.1">
    <property type="nucleotide sequence ID" value="NZ_JAGGLL010000039.1"/>
</dbReference>
<dbReference type="CDD" id="cd05687">
    <property type="entry name" value="S1_RPS1_repeat_ec1_hs1"/>
    <property type="match status" value="1"/>
</dbReference>
<dbReference type="Pfam" id="PF00575">
    <property type="entry name" value="S1"/>
    <property type="match status" value="4"/>
</dbReference>
<dbReference type="PANTHER" id="PTHR10724">
    <property type="entry name" value="30S RIBOSOMAL PROTEIN S1"/>
    <property type="match status" value="1"/>
</dbReference>
<keyword evidence="3" id="KW-0687">Ribonucleoprotein</keyword>
<keyword evidence="6" id="KW-1185">Reference proteome</keyword>
<dbReference type="Proteomes" id="UP001519308">
    <property type="component" value="Unassembled WGS sequence"/>
</dbReference>
<dbReference type="InterPro" id="IPR012340">
    <property type="entry name" value="NA-bd_OB-fold"/>
</dbReference>
<keyword evidence="2 5" id="KW-0689">Ribosomal protein</keyword>
<dbReference type="Gene3D" id="2.40.50.140">
    <property type="entry name" value="Nucleic acid-binding proteins"/>
    <property type="match status" value="4"/>
</dbReference>
<feature type="domain" description="S1 motif" evidence="4">
    <location>
        <begin position="286"/>
        <end position="355"/>
    </location>
</feature>
<dbReference type="SMART" id="SM00316">
    <property type="entry name" value="S1"/>
    <property type="match status" value="4"/>
</dbReference>
<sequence>MSNENTELSMNDFLEDINRSFNPVKTGDILKGKVIAVHDDGLIININYMYDGFIPKNEISFNNDINMHEEFVIGEDIDVYVLKNNDGEGHVLLSKKIADNIVVWDELEELSKNSAVIEIIVHEVVKGGVIGYFKGVRAFIPASQLSINFVQNLNDFIGKCLEVRIIELDKEKKKVVLSRRIIEEENRKSNEEKQWSSLKIGELRKGKIVRLANFGAFVELNGVQGLIHLKDLSWKRVLKPEEVVSVGDEVEVYILSIDKENKRLGLSLKATIEDPWNKVNENIKIGSITEGTIKKLVNFGAFVEILPGIEGLVHLHEISEDNITKPDDKLHIGDKVKVKILEINKENKRISLSIKEALETNKEYEKYNKDEDLTLGDLFSDKLKELKFD</sequence>
<proteinExistence type="inferred from homology"/>
<evidence type="ECO:0000313" key="5">
    <source>
        <dbReference type="EMBL" id="MBP2023848.1"/>
    </source>
</evidence>
<accession>A0ABS4K7S6</accession>
<dbReference type="CDD" id="cd05688">
    <property type="entry name" value="S1_RPS1_repeat_ec3"/>
    <property type="match status" value="1"/>
</dbReference>
<organism evidence="5 6">
    <name type="scientific">Clostridium punense</name>
    <dbReference type="NCBI Taxonomy" id="1054297"/>
    <lineage>
        <taxon>Bacteria</taxon>
        <taxon>Bacillati</taxon>
        <taxon>Bacillota</taxon>
        <taxon>Clostridia</taxon>
        <taxon>Eubacteriales</taxon>
        <taxon>Clostridiaceae</taxon>
        <taxon>Clostridium</taxon>
    </lineage>
</organism>
<dbReference type="EMBL" id="JAGGLL010000039">
    <property type="protein sequence ID" value="MBP2023848.1"/>
    <property type="molecule type" value="Genomic_DNA"/>
</dbReference>
<dbReference type="InterPro" id="IPR035104">
    <property type="entry name" value="Ribosomal_protein_S1-like"/>
</dbReference>